<dbReference type="Proteomes" id="UP000800038">
    <property type="component" value="Unassembled WGS sequence"/>
</dbReference>
<evidence type="ECO:0000313" key="1">
    <source>
        <dbReference type="EMBL" id="KAF1939220.1"/>
    </source>
</evidence>
<dbReference type="AlphaFoldDB" id="A0A6A5SHM7"/>
<accession>A0A6A5SHM7</accession>
<reference evidence="1" key="1">
    <citation type="journal article" date="2020" name="Stud. Mycol.">
        <title>101 Dothideomycetes genomes: a test case for predicting lifestyles and emergence of pathogens.</title>
        <authorList>
            <person name="Haridas S."/>
            <person name="Albert R."/>
            <person name="Binder M."/>
            <person name="Bloem J."/>
            <person name="Labutti K."/>
            <person name="Salamov A."/>
            <person name="Andreopoulos B."/>
            <person name="Baker S."/>
            <person name="Barry K."/>
            <person name="Bills G."/>
            <person name="Bluhm B."/>
            <person name="Cannon C."/>
            <person name="Castanera R."/>
            <person name="Culley D."/>
            <person name="Daum C."/>
            <person name="Ezra D."/>
            <person name="Gonzalez J."/>
            <person name="Henrissat B."/>
            <person name="Kuo A."/>
            <person name="Liang C."/>
            <person name="Lipzen A."/>
            <person name="Lutzoni F."/>
            <person name="Magnuson J."/>
            <person name="Mondo S."/>
            <person name="Nolan M."/>
            <person name="Ohm R."/>
            <person name="Pangilinan J."/>
            <person name="Park H.-J."/>
            <person name="Ramirez L."/>
            <person name="Alfaro M."/>
            <person name="Sun H."/>
            <person name="Tritt A."/>
            <person name="Yoshinaga Y."/>
            <person name="Zwiers L.-H."/>
            <person name="Turgeon B."/>
            <person name="Goodwin S."/>
            <person name="Spatafora J."/>
            <person name="Crous P."/>
            <person name="Grigoriev I."/>
        </authorList>
    </citation>
    <scope>NUCLEOTIDE SEQUENCE</scope>
    <source>
        <strain evidence="1">CBS 161.51</strain>
    </source>
</reference>
<dbReference type="OrthoDB" id="3944237at2759"/>
<sequence length="57" mass="6258">MLEPRRQGLSPKLLAGIQCARCWMKAGFGDSDGEAEAAMTEAQLERAYNLSMWAGHC</sequence>
<evidence type="ECO:0000313" key="2">
    <source>
        <dbReference type="Proteomes" id="UP000800038"/>
    </source>
</evidence>
<feature type="non-terminal residue" evidence="1">
    <location>
        <position position="57"/>
    </location>
</feature>
<gene>
    <name evidence="1" type="ORF">EJ02DRAFT_457171</name>
</gene>
<name>A0A6A5SHM7_9PLEO</name>
<keyword evidence="2" id="KW-1185">Reference proteome</keyword>
<protein>
    <recommendedName>
        <fullName evidence="3">Transcription factor domain-containing protein</fullName>
    </recommendedName>
</protein>
<organism evidence="1 2">
    <name type="scientific">Clathrospora elynae</name>
    <dbReference type="NCBI Taxonomy" id="706981"/>
    <lineage>
        <taxon>Eukaryota</taxon>
        <taxon>Fungi</taxon>
        <taxon>Dikarya</taxon>
        <taxon>Ascomycota</taxon>
        <taxon>Pezizomycotina</taxon>
        <taxon>Dothideomycetes</taxon>
        <taxon>Pleosporomycetidae</taxon>
        <taxon>Pleosporales</taxon>
        <taxon>Diademaceae</taxon>
        <taxon>Clathrospora</taxon>
    </lineage>
</organism>
<evidence type="ECO:0008006" key="3">
    <source>
        <dbReference type="Google" id="ProtNLM"/>
    </source>
</evidence>
<proteinExistence type="predicted"/>
<dbReference type="EMBL" id="ML976086">
    <property type="protein sequence ID" value="KAF1939220.1"/>
    <property type="molecule type" value="Genomic_DNA"/>
</dbReference>